<evidence type="ECO:0000256" key="5">
    <source>
        <dbReference type="ARBA" id="ARBA00023136"/>
    </source>
</evidence>
<dbReference type="GO" id="GO:0005886">
    <property type="term" value="C:plasma membrane"/>
    <property type="evidence" value="ECO:0007669"/>
    <property type="project" value="UniProtKB-SubCell"/>
</dbReference>
<reference evidence="10" key="1">
    <citation type="journal article" date="2023" name="Nat. Commun.">
        <title>Diploid and tetraploid genomes of Acorus and the evolution of monocots.</title>
        <authorList>
            <person name="Ma L."/>
            <person name="Liu K.W."/>
            <person name="Li Z."/>
            <person name="Hsiao Y.Y."/>
            <person name="Qi Y."/>
            <person name="Fu T."/>
            <person name="Tang G.D."/>
            <person name="Zhang D."/>
            <person name="Sun W.H."/>
            <person name="Liu D.K."/>
            <person name="Li Y."/>
            <person name="Chen G.Z."/>
            <person name="Liu X.D."/>
            <person name="Liao X.Y."/>
            <person name="Jiang Y.T."/>
            <person name="Yu X."/>
            <person name="Hao Y."/>
            <person name="Huang J."/>
            <person name="Zhao X.W."/>
            <person name="Ke S."/>
            <person name="Chen Y.Y."/>
            <person name="Wu W.L."/>
            <person name="Hsu J.L."/>
            <person name="Lin Y.F."/>
            <person name="Huang M.D."/>
            <person name="Li C.Y."/>
            <person name="Huang L."/>
            <person name="Wang Z.W."/>
            <person name="Zhao X."/>
            <person name="Zhong W.Y."/>
            <person name="Peng D.H."/>
            <person name="Ahmad S."/>
            <person name="Lan S."/>
            <person name="Zhang J.S."/>
            <person name="Tsai W.C."/>
            <person name="Van de Peer Y."/>
            <person name="Liu Z.J."/>
        </authorList>
    </citation>
    <scope>NUCLEOTIDE SEQUENCE</scope>
    <source>
        <strain evidence="10">SCP</strain>
    </source>
</reference>
<feature type="chain" id="PRO_5043507902" evidence="8">
    <location>
        <begin position="20"/>
        <end position="662"/>
    </location>
</feature>
<accession>A0AAV9A7G2</accession>
<evidence type="ECO:0000256" key="8">
    <source>
        <dbReference type="SAM" id="SignalP"/>
    </source>
</evidence>
<dbReference type="Pfam" id="PF04833">
    <property type="entry name" value="COBRA"/>
    <property type="match status" value="1"/>
</dbReference>
<gene>
    <name evidence="10" type="ORF">QJS04_geneDACA018096</name>
</gene>
<keyword evidence="4 8" id="KW-0732">Signal</keyword>
<evidence type="ECO:0000313" key="11">
    <source>
        <dbReference type="Proteomes" id="UP001179952"/>
    </source>
</evidence>
<comment type="caution">
    <text evidence="10">The sequence shown here is derived from an EMBL/GenBank/DDBJ whole genome shotgun (WGS) entry which is preliminary data.</text>
</comment>
<feature type="transmembrane region" description="Helical" evidence="7">
    <location>
        <begin position="638"/>
        <end position="656"/>
    </location>
</feature>
<dbReference type="PANTHER" id="PTHR31052:SF2">
    <property type="entry name" value="COBRA-LIKE PROTEIN 10"/>
    <property type="match status" value="1"/>
</dbReference>
<dbReference type="Proteomes" id="UP001179952">
    <property type="component" value="Unassembled WGS sequence"/>
</dbReference>
<evidence type="ECO:0000259" key="9">
    <source>
        <dbReference type="Pfam" id="PF25079"/>
    </source>
</evidence>
<keyword evidence="6" id="KW-0325">Glycoprotein</keyword>
<keyword evidence="5 7" id="KW-0472">Membrane</keyword>
<evidence type="ECO:0000256" key="7">
    <source>
        <dbReference type="SAM" id="Phobius"/>
    </source>
</evidence>
<dbReference type="Pfam" id="PF25079">
    <property type="entry name" value="COB_C"/>
    <property type="match status" value="1"/>
</dbReference>
<feature type="signal peptide" evidence="8">
    <location>
        <begin position="1"/>
        <end position="19"/>
    </location>
</feature>
<proteinExistence type="inferred from homology"/>
<dbReference type="GO" id="GO:0010215">
    <property type="term" value="P:cellulose microfibril organization"/>
    <property type="evidence" value="ECO:0007669"/>
    <property type="project" value="InterPro"/>
</dbReference>
<evidence type="ECO:0000256" key="6">
    <source>
        <dbReference type="ARBA" id="ARBA00023180"/>
    </source>
</evidence>
<evidence type="ECO:0000313" key="10">
    <source>
        <dbReference type="EMBL" id="KAK1260142.1"/>
    </source>
</evidence>
<keyword evidence="3" id="KW-1003">Cell membrane</keyword>
<evidence type="ECO:0000256" key="2">
    <source>
        <dbReference type="ARBA" id="ARBA00005507"/>
    </source>
</evidence>
<comment type="similarity">
    <text evidence="2">Belongs to the COBRA family.</text>
</comment>
<evidence type="ECO:0000256" key="4">
    <source>
        <dbReference type="ARBA" id="ARBA00022729"/>
    </source>
</evidence>
<protein>
    <submittedName>
        <fullName evidence="10">COBRA-like protein 10</fullName>
    </submittedName>
</protein>
<keyword evidence="7" id="KW-0812">Transmembrane</keyword>
<sequence>MVPIRALLHTFFIINLGFSVFITVAQDYGDEPAAPPPAEDDCTGIFVSYMFTSREKEFPHVKNASAQAYAFKAVATVLNAGEKDLKAWKVYIGFQHGEILVSASGAVLTDGTDFPARVGNGTYFSGFPNADLKNSIDTAGDLSQIRVEIDITGTQFGVKSPGIPMPKTIRLANDGYKCPKPSLLGGEMYVCCMPDPKYKANTTSTSTKFLPRQNGDLTIDYDVLQAFEGNYLAQVTIDNNNPLGRLDNWNLTWDWMRGEFIYTMRGAYTTVHDSSECIYGAAGQYYQSFDFTPVMNCQKRPTIHDLPPEKAKDNNAGNLPYCCKNGMLLPPTMNSNMSKAIFQLQVYKVPPDMNRTALFPPQNWKITGVLNPDYKCGPPVRVSPMEFPDPSGLDSKSLAVVSWQIVCNITRPKLKSSRCCVSFSAFYNDSVIPCNTCACGCPASAPACDPNAPPLLLPSEALLIPFANRTAKAKAWAKIKHYKVPNPIPCGDYCGVSINWHIYSDFRKGWTARVTLFNWEEFNFQDWFVAVQLKAAEKGYEHTYSFNGTRLPGHNDTLFMQGLPGLNYLMGQVEGKDPEVDTAVPGKQQTVVSFTKKLAPGIDIVGGDGFPSRVYFNGEECAMPDTIPRGGARARAQGSGVFATMVLACAMVYVLMMDGVRL</sequence>
<dbReference type="AlphaFoldDB" id="A0AAV9A7G2"/>
<organism evidence="10 11">
    <name type="scientific">Acorus gramineus</name>
    <name type="common">Dwarf sweet flag</name>
    <dbReference type="NCBI Taxonomy" id="55184"/>
    <lineage>
        <taxon>Eukaryota</taxon>
        <taxon>Viridiplantae</taxon>
        <taxon>Streptophyta</taxon>
        <taxon>Embryophyta</taxon>
        <taxon>Tracheophyta</taxon>
        <taxon>Spermatophyta</taxon>
        <taxon>Magnoliopsida</taxon>
        <taxon>Liliopsida</taxon>
        <taxon>Acoraceae</taxon>
        <taxon>Acorus</taxon>
    </lineage>
</organism>
<dbReference type="PANTHER" id="PTHR31052">
    <property type="entry name" value="COBRA-LIKE PROTEIN 7"/>
    <property type="match status" value="1"/>
</dbReference>
<dbReference type="InterPro" id="IPR056900">
    <property type="entry name" value="COB_C"/>
</dbReference>
<keyword evidence="7" id="KW-1133">Transmembrane helix</keyword>
<keyword evidence="11" id="KW-1185">Reference proteome</keyword>
<evidence type="ECO:0000256" key="1">
    <source>
        <dbReference type="ARBA" id="ARBA00004236"/>
    </source>
</evidence>
<evidence type="ECO:0000256" key="3">
    <source>
        <dbReference type="ARBA" id="ARBA00022475"/>
    </source>
</evidence>
<feature type="domain" description="COBRA C-terminal" evidence="9">
    <location>
        <begin position="418"/>
        <end position="628"/>
    </location>
</feature>
<dbReference type="EMBL" id="JAUJYN010000011">
    <property type="protein sequence ID" value="KAK1260142.1"/>
    <property type="molecule type" value="Genomic_DNA"/>
</dbReference>
<comment type="subcellular location">
    <subcellularLocation>
        <location evidence="1">Cell membrane</location>
    </subcellularLocation>
</comment>
<reference evidence="10" key="2">
    <citation type="submission" date="2023-06" db="EMBL/GenBank/DDBJ databases">
        <authorList>
            <person name="Ma L."/>
            <person name="Liu K.-W."/>
            <person name="Li Z."/>
            <person name="Hsiao Y.-Y."/>
            <person name="Qi Y."/>
            <person name="Fu T."/>
            <person name="Tang G."/>
            <person name="Zhang D."/>
            <person name="Sun W.-H."/>
            <person name="Liu D.-K."/>
            <person name="Li Y."/>
            <person name="Chen G.-Z."/>
            <person name="Liu X.-D."/>
            <person name="Liao X.-Y."/>
            <person name="Jiang Y.-T."/>
            <person name="Yu X."/>
            <person name="Hao Y."/>
            <person name="Huang J."/>
            <person name="Zhao X.-W."/>
            <person name="Ke S."/>
            <person name="Chen Y.-Y."/>
            <person name="Wu W.-L."/>
            <person name="Hsu J.-L."/>
            <person name="Lin Y.-F."/>
            <person name="Huang M.-D."/>
            <person name="Li C.-Y."/>
            <person name="Huang L."/>
            <person name="Wang Z.-W."/>
            <person name="Zhao X."/>
            <person name="Zhong W.-Y."/>
            <person name="Peng D.-H."/>
            <person name="Ahmad S."/>
            <person name="Lan S."/>
            <person name="Zhang J.-S."/>
            <person name="Tsai W.-C."/>
            <person name="Van De Peer Y."/>
            <person name="Liu Z.-J."/>
        </authorList>
    </citation>
    <scope>NUCLEOTIDE SEQUENCE</scope>
    <source>
        <strain evidence="10">SCP</strain>
        <tissue evidence="10">Leaves</tissue>
    </source>
</reference>
<name>A0AAV9A7G2_ACOGR</name>
<dbReference type="InterPro" id="IPR006918">
    <property type="entry name" value="COBRA_pln"/>
</dbReference>